<evidence type="ECO:0000313" key="3">
    <source>
        <dbReference type="EMBL" id="MUK46965.1"/>
    </source>
</evidence>
<organism evidence="3 4">
    <name type="scientific">Aliivibrio fischeri</name>
    <name type="common">Vibrio fischeri</name>
    <dbReference type="NCBI Taxonomy" id="668"/>
    <lineage>
        <taxon>Bacteria</taxon>
        <taxon>Pseudomonadati</taxon>
        <taxon>Pseudomonadota</taxon>
        <taxon>Gammaproteobacteria</taxon>
        <taxon>Vibrionales</taxon>
        <taxon>Vibrionaceae</taxon>
        <taxon>Aliivibrio</taxon>
    </lineage>
</organism>
<evidence type="ECO:0000256" key="1">
    <source>
        <dbReference type="ARBA" id="ARBA00022729"/>
    </source>
</evidence>
<name>A0A6N3Z9V2_ALIFS</name>
<keyword evidence="1" id="KW-0732">Signal</keyword>
<comment type="caution">
    <text evidence="3">The sequence shown here is derived from an EMBL/GenBank/DDBJ whole genome shotgun (WGS) entry which is preliminary data.</text>
</comment>
<dbReference type="InterPro" id="IPR011250">
    <property type="entry name" value="OMP/PagP_B-barrel"/>
</dbReference>
<feature type="domain" description="Outer membrane protein beta-barrel" evidence="2">
    <location>
        <begin position="19"/>
        <end position="210"/>
    </location>
</feature>
<dbReference type="Pfam" id="PF13505">
    <property type="entry name" value="OMP_b-brl"/>
    <property type="match status" value="1"/>
</dbReference>
<gene>
    <name evidence="3" type="ORF">GNP77_16500</name>
</gene>
<sequence length="210" mass="24075">MNNNHNYIEIMDNYMKLLSFLLFIFFSISAHADKSGYYITTNLENSSVTFLGVQTDLDQGYNIKGGYDFPISETFYMSVELEYNNMGAFDYDWADDNEFAKSHIDAHFFGANLKYRAYVFDSDFFITSMFGYGYYYLDMDVNFYLEDGRKGYIANGSQSRSALGLSYGFEAGYDFTEHLALTVGHNIARAIMDGIGYDFGTSYLGLSYKF</sequence>
<proteinExistence type="predicted"/>
<dbReference type="Gene3D" id="2.40.160.20">
    <property type="match status" value="1"/>
</dbReference>
<protein>
    <submittedName>
        <fullName evidence="3">Outer membrane beta-barrel protein</fullName>
    </submittedName>
</protein>
<evidence type="ECO:0000259" key="2">
    <source>
        <dbReference type="Pfam" id="PF13505"/>
    </source>
</evidence>
<dbReference type="InterPro" id="IPR027385">
    <property type="entry name" value="Beta-barrel_OMP"/>
</dbReference>
<accession>A0A6N3Z9V2</accession>
<dbReference type="Proteomes" id="UP000435323">
    <property type="component" value="Unassembled WGS sequence"/>
</dbReference>
<dbReference type="AlphaFoldDB" id="A0A6N3Z9V2"/>
<dbReference type="EMBL" id="WOBO01000020">
    <property type="protein sequence ID" value="MUK46965.1"/>
    <property type="molecule type" value="Genomic_DNA"/>
</dbReference>
<reference evidence="3 4" key="1">
    <citation type="submission" date="2019-11" db="EMBL/GenBank/DDBJ databases">
        <title>Using colonization assays and comparative genomics to discover symbiosis behaviors and factors in Vibrio fischeri.</title>
        <authorList>
            <person name="Bongrand C."/>
            <person name="Moriano-Gutierrez S."/>
            <person name="Arevalo P."/>
            <person name="Mcfall-Ngai M."/>
            <person name="Visick K."/>
            <person name="Polz M.F."/>
            <person name="Ruby E.G."/>
        </authorList>
    </citation>
    <scope>NUCLEOTIDE SEQUENCE [LARGE SCALE GENOMIC DNA]</scope>
    <source>
        <strain evidence="4">emors.3.2</strain>
    </source>
</reference>
<evidence type="ECO:0000313" key="4">
    <source>
        <dbReference type="Proteomes" id="UP000435323"/>
    </source>
</evidence>
<dbReference type="SUPFAM" id="SSF56925">
    <property type="entry name" value="OMPA-like"/>
    <property type="match status" value="1"/>
</dbReference>